<comment type="caution">
    <text evidence="3">The sequence shown here is derived from an EMBL/GenBank/DDBJ whole genome shotgun (WGS) entry which is preliminary data.</text>
</comment>
<dbReference type="CDD" id="cd12797">
    <property type="entry name" value="M23_peptidase"/>
    <property type="match status" value="1"/>
</dbReference>
<dbReference type="AlphaFoldDB" id="C0CJE8"/>
<dbReference type="RefSeq" id="WP_005946628.1">
    <property type="nucleotide sequence ID" value="NZ_CP136423.1"/>
</dbReference>
<dbReference type="PANTHER" id="PTHR21666:SF270">
    <property type="entry name" value="MUREIN HYDROLASE ACTIVATOR ENVC"/>
    <property type="match status" value="1"/>
</dbReference>
<dbReference type="GeneID" id="86820093"/>
<dbReference type="HOGENOM" id="CLU_029425_11_0_9"/>
<reference evidence="3 4" key="1">
    <citation type="submission" date="2009-01" db="EMBL/GenBank/DDBJ databases">
        <authorList>
            <person name="Fulton L."/>
            <person name="Clifton S."/>
            <person name="Fulton B."/>
            <person name="Xu J."/>
            <person name="Minx P."/>
            <person name="Pepin K.H."/>
            <person name="Johnson M."/>
            <person name="Bhonagiri V."/>
            <person name="Nash W.E."/>
            <person name="Mardis E.R."/>
            <person name="Wilson R.K."/>
        </authorList>
    </citation>
    <scope>NUCLEOTIDE SEQUENCE [LARGE SCALE GENOMIC DNA]</scope>
    <source>
        <strain evidence="4">DSM 10507 / JCM 14656 / S5a33</strain>
    </source>
</reference>
<feature type="compositionally biased region" description="Acidic residues" evidence="1">
    <location>
        <begin position="69"/>
        <end position="108"/>
    </location>
</feature>
<feature type="compositionally biased region" description="Acidic residues" evidence="1">
    <location>
        <begin position="42"/>
        <end position="60"/>
    </location>
</feature>
<name>C0CJE8_BLAHS</name>
<keyword evidence="4" id="KW-1185">Reference proteome</keyword>
<dbReference type="Proteomes" id="UP000003100">
    <property type="component" value="Unassembled WGS sequence"/>
</dbReference>
<evidence type="ECO:0000313" key="4">
    <source>
        <dbReference type="Proteomes" id="UP000003100"/>
    </source>
</evidence>
<evidence type="ECO:0000259" key="2">
    <source>
        <dbReference type="Pfam" id="PF01551"/>
    </source>
</evidence>
<dbReference type="SUPFAM" id="SSF51261">
    <property type="entry name" value="Duplicated hybrid motif"/>
    <property type="match status" value="1"/>
</dbReference>
<sequence length="257" mass="27846">MMKKGTITRIIVNGVLLAAIIALGITLFQSKPQTKEAVPETENTEELAEAEEEPSVDADTNDVQANLEESAETSDEDSEPSVTEEETPVETEETTDNPDSETSSEEETQSTSASVLPQVNFTEASLMQWPVEGELMMDYSMENTTYFSTLDQYKLNPAIVVKAVVGAPVKAASNGTITSIADTAKTGTTLTMDMGNGYQSVYGQLTDLLVEEGQTVKEGTILGYIAEPSKYYSIEGSSLYFAMTKDDQPIDPITYLP</sequence>
<evidence type="ECO:0000256" key="1">
    <source>
        <dbReference type="SAM" id="MobiDB-lite"/>
    </source>
</evidence>
<accession>C0CJE8</accession>
<dbReference type="Gene3D" id="2.70.70.10">
    <property type="entry name" value="Glucose Permease (Domain IIA)"/>
    <property type="match status" value="1"/>
</dbReference>
<dbReference type="EMBL" id="ACBZ01000043">
    <property type="protein sequence ID" value="EEG50058.1"/>
    <property type="molecule type" value="Genomic_DNA"/>
</dbReference>
<feature type="domain" description="M23ase beta-sheet core" evidence="2">
    <location>
        <begin position="158"/>
        <end position="252"/>
    </location>
</feature>
<dbReference type="GO" id="GO:0004222">
    <property type="term" value="F:metalloendopeptidase activity"/>
    <property type="evidence" value="ECO:0007669"/>
    <property type="project" value="TreeGrafter"/>
</dbReference>
<evidence type="ECO:0000313" key="3">
    <source>
        <dbReference type="EMBL" id="EEG50058.1"/>
    </source>
</evidence>
<feature type="region of interest" description="Disordered" evidence="1">
    <location>
        <begin position="33"/>
        <end position="117"/>
    </location>
</feature>
<gene>
    <name evidence="3" type="ORF">RUMHYD_00945</name>
</gene>
<dbReference type="InterPro" id="IPR016047">
    <property type="entry name" value="M23ase_b-sheet_dom"/>
</dbReference>
<reference evidence="3 4" key="2">
    <citation type="submission" date="2009-02" db="EMBL/GenBank/DDBJ databases">
        <title>Draft genome sequence of Blautia hydrogenotrophica DSM 10507 (Ruminococcus hydrogenotrophicus DSM 10507).</title>
        <authorList>
            <person name="Sudarsanam P."/>
            <person name="Ley R."/>
            <person name="Guruge J."/>
            <person name="Turnbaugh P.J."/>
            <person name="Mahowald M."/>
            <person name="Liep D."/>
            <person name="Gordon J."/>
        </authorList>
    </citation>
    <scope>NUCLEOTIDE SEQUENCE [LARGE SCALE GENOMIC DNA]</scope>
    <source>
        <strain evidence="4">DSM 10507 / JCM 14656 / S5a33</strain>
    </source>
</reference>
<organism evidence="3 4">
    <name type="scientific">Blautia hydrogenotrophica (strain DSM 10507 / JCM 14656 / S5a33)</name>
    <name type="common">Ruminococcus hydrogenotrophicus</name>
    <dbReference type="NCBI Taxonomy" id="476272"/>
    <lineage>
        <taxon>Bacteria</taxon>
        <taxon>Bacillati</taxon>
        <taxon>Bacillota</taxon>
        <taxon>Clostridia</taxon>
        <taxon>Lachnospirales</taxon>
        <taxon>Lachnospiraceae</taxon>
        <taxon>Blautia</taxon>
    </lineage>
</organism>
<dbReference type="eggNOG" id="COG0739">
    <property type="taxonomic scope" value="Bacteria"/>
</dbReference>
<dbReference type="Pfam" id="PF01551">
    <property type="entry name" value="Peptidase_M23"/>
    <property type="match status" value="1"/>
</dbReference>
<dbReference type="InterPro" id="IPR011055">
    <property type="entry name" value="Dup_hybrid_motif"/>
</dbReference>
<proteinExistence type="predicted"/>
<dbReference type="InterPro" id="IPR050570">
    <property type="entry name" value="Cell_wall_metabolism_enzyme"/>
</dbReference>
<dbReference type="PATRIC" id="fig|476272.21.peg.2292"/>
<protein>
    <recommendedName>
        <fullName evidence="2">M23ase beta-sheet core domain-containing protein</fullName>
    </recommendedName>
</protein>
<dbReference type="PANTHER" id="PTHR21666">
    <property type="entry name" value="PEPTIDASE-RELATED"/>
    <property type="match status" value="1"/>
</dbReference>